<keyword evidence="6" id="KW-0479">Metal-binding</keyword>
<comment type="pathway">
    <text evidence="2">Carbohydrate biosynthesis; gluconeogenesis.</text>
</comment>
<evidence type="ECO:0000256" key="4">
    <source>
        <dbReference type="ARBA" id="ARBA00013093"/>
    </source>
</evidence>
<keyword evidence="9" id="KW-0119">Carbohydrate metabolism</keyword>
<dbReference type="Gene3D" id="3.30.540.10">
    <property type="entry name" value="Fructose-1,6-Bisphosphatase, subunit A, domain 1"/>
    <property type="match status" value="1"/>
</dbReference>
<sequence>MTTHEWCTVGASQGPDQALALKLVRATEAAAIAALRRGGRGQWNSRKTAAAAVHEHLMSVPICGVVVIGDDELETPVVCRGDEAGMGDSPLYDLGIGLGGPQRPLQIALSSLVSVVVAERGSLHVPPPGVVELLAVGPDCVDVVDITRSVATNLSAVAAAKGIRRADVEVAVLDRSRQDLVNEVRKAGARVRVPQGGEIAGAIAAARLDSSVDVLLGTGDAKESVIAAAAVSCLGGSFQIRRRSAGVEEVLRTDNLVRGERVIFSGTAVTTNELLRGVQCEAGRVTTRSIVLCSWPETAWTIKSEHRLP</sequence>
<evidence type="ECO:0000256" key="9">
    <source>
        <dbReference type="ARBA" id="ARBA00023277"/>
    </source>
</evidence>
<keyword evidence="7 11" id="KW-0378">Hydrolase</keyword>
<accession>A0ABW3VTL1</accession>
<dbReference type="PANTHER" id="PTHR30447">
    <property type="entry name" value="FRUCTOSE-1,6-BISPHOSPHATASE CLASS 2"/>
    <property type="match status" value="1"/>
</dbReference>
<keyword evidence="8" id="KW-0464">Manganese</keyword>
<evidence type="ECO:0000256" key="3">
    <source>
        <dbReference type="ARBA" id="ARBA00008989"/>
    </source>
</evidence>
<reference evidence="12" key="1">
    <citation type="journal article" date="2019" name="Int. J. Syst. Evol. Microbiol.">
        <title>The Global Catalogue of Microorganisms (GCM) 10K type strain sequencing project: providing services to taxonomists for standard genome sequencing and annotation.</title>
        <authorList>
            <consortium name="The Broad Institute Genomics Platform"/>
            <consortium name="The Broad Institute Genome Sequencing Center for Infectious Disease"/>
            <person name="Wu L."/>
            <person name="Ma J."/>
        </authorList>
    </citation>
    <scope>NUCLEOTIDE SEQUENCE [LARGE SCALE GENOMIC DNA]</scope>
    <source>
        <strain evidence="12">CCUG 49018</strain>
    </source>
</reference>
<dbReference type="Gene3D" id="3.40.190.90">
    <property type="match status" value="1"/>
</dbReference>
<gene>
    <name evidence="11" type="ORF">ACFQ34_29655</name>
</gene>
<dbReference type="Pfam" id="PF03320">
    <property type="entry name" value="FBPase_glpX"/>
    <property type="match status" value="1"/>
</dbReference>
<keyword evidence="12" id="KW-1185">Reference proteome</keyword>
<dbReference type="Proteomes" id="UP001597182">
    <property type="component" value="Unassembled WGS sequence"/>
</dbReference>
<evidence type="ECO:0000256" key="6">
    <source>
        <dbReference type="ARBA" id="ARBA00022723"/>
    </source>
</evidence>
<evidence type="ECO:0000256" key="2">
    <source>
        <dbReference type="ARBA" id="ARBA00004742"/>
    </source>
</evidence>
<dbReference type="PANTHER" id="PTHR30447:SF0">
    <property type="entry name" value="FRUCTOSE-1,6-BISPHOSPHATASE 1 CLASS 2-RELATED"/>
    <property type="match status" value="1"/>
</dbReference>
<evidence type="ECO:0000256" key="5">
    <source>
        <dbReference type="ARBA" id="ARBA00014392"/>
    </source>
</evidence>
<evidence type="ECO:0000256" key="10">
    <source>
        <dbReference type="ARBA" id="ARBA00032412"/>
    </source>
</evidence>
<evidence type="ECO:0000313" key="12">
    <source>
        <dbReference type="Proteomes" id="UP001597182"/>
    </source>
</evidence>
<name>A0ABW3VTL1_9PSEU</name>
<evidence type="ECO:0000256" key="7">
    <source>
        <dbReference type="ARBA" id="ARBA00022801"/>
    </source>
</evidence>
<comment type="catalytic activity">
    <reaction evidence="1">
        <text>beta-D-fructose 1,6-bisphosphate + H2O = beta-D-fructose 6-phosphate + phosphate</text>
        <dbReference type="Rhea" id="RHEA:11064"/>
        <dbReference type="ChEBI" id="CHEBI:15377"/>
        <dbReference type="ChEBI" id="CHEBI:32966"/>
        <dbReference type="ChEBI" id="CHEBI:43474"/>
        <dbReference type="ChEBI" id="CHEBI:57634"/>
        <dbReference type="EC" id="3.1.3.11"/>
    </reaction>
</comment>
<dbReference type="SUPFAM" id="SSF56655">
    <property type="entry name" value="Carbohydrate phosphatase"/>
    <property type="match status" value="1"/>
</dbReference>
<dbReference type="RefSeq" id="WP_339123968.1">
    <property type="nucleotide sequence ID" value="NZ_JBHTMB010000290.1"/>
</dbReference>
<dbReference type="InterPro" id="IPR004464">
    <property type="entry name" value="FBPase_class-2/SBPase"/>
</dbReference>
<evidence type="ECO:0000313" key="11">
    <source>
        <dbReference type="EMBL" id="MFD1237469.1"/>
    </source>
</evidence>
<proteinExistence type="inferred from homology"/>
<comment type="caution">
    <text evidence="11">The sequence shown here is derived from an EMBL/GenBank/DDBJ whole genome shotgun (WGS) entry which is preliminary data.</text>
</comment>
<comment type="similarity">
    <text evidence="3">Belongs to the FBPase class 2 family.</text>
</comment>
<evidence type="ECO:0000256" key="1">
    <source>
        <dbReference type="ARBA" id="ARBA00001273"/>
    </source>
</evidence>
<evidence type="ECO:0000256" key="8">
    <source>
        <dbReference type="ARBA" id="ARBA00023211"/>
    </source>
</evidence>
<protein>
    <recommendedName>
        <fullName evidence="5">Fructose-1,6-bisphosphatase class 2</fullName>
        <ecNumber evidence="4">3.1.3.11</ecNumber>
    </recommendedName>
    <alternativeName>
        <fullName evidence="10">D-fructose-1,6-bisphosphate 1-phosphohydrolase class 2</fullName>
    </alternativeName>
</protein>
<dbReference type="EMBL" id="JBHTMB010000290">
    <property type="protein sequence ID" value="MFD1237469.1"/>
    <property type="molecule type" value="Genomic_DNA"/>
</dbReference>
<dbReference type="EC" id="3.1.3.11" evidence="4"/>
<dbReference type="GO" id="GO:0042132">
    <property type="term" value="F:fructose 1,6-bisphosphate 1-phosphatase activity"/>
    <property type="evidence" value="ECO:0007669"/>
    <property type="project" value="UniProtKB-EC"/>
</dbReference>
<organism evidence="11 12">
    <name type="scientific">Pseudonocardia benzenivorans</name>
    <dbReference type="NCBI Taxonomy" id="228005"/>
    <lineage>
        <taxon>Bacteria</taxon>
        <taxon>Bacillati</taxon>
        <taxon>Actinomycetota</taxon>
        <taxon>Actinomycetes</taxon>
        <taxon>Pseudonocardiales</taxon>
        <taxon>Pseudonocardiaceae</taxon>
        <taxon>Pseudonocardia</taxon>
    </lineage>
</organism>